<evidence type="ECO:0000313" key="6">
    <source>
        <dbReference type="EMBL" id="HIU13430.1"/>
    </source>
</evidence>
<organism evidence="6 7">
    <name type="scientific">Candidatus Fimiplasma intestinipullorum</name>
    <dbReference type="NCBI Taxonomy" id="2840825"/>
    <lineage>
        <taxon>Bacteria</taxon>
        <taxon>Bacillati</taxon>
        <taxon>Bacillota</taxon>
        <taxon>Clostridia</taxon>
        <taxon>Eubacteriales</taxon>
        <taxon>Candidatus Fimiplasma</taxon>
    </lineage>
</organism>
<evidence type="ECO:0000256" key="3">
    <source>
        <dbReference type="ARBA" id="ARBA00022801"/>
    </source>
</evidence>
<dbReference type="GO" id="GO:0046872">
    <property type="term" value="F:metal ion binding"/>
    <property type="evidence" value="ECO:0007669"/>
    <property type="project" value="UniProtKB-KW"/>
</dbReference>
<protein>
    <submittedName>
        <fullName evidence="6">ChbG/HpnK family deacetylase</fullName>
    </submittedName>
</protein>
<dbReference type="GO" id="GO:0019213">
    <property type="term" value="F:deacetylase activity"/>
    <property type="evidence" value="ECO:0007669"/>
    <property type="project" value="TreeGrafter"/>
</dbReference>
<keyword evidence="5" id="KW-0119">Carbohydrate metabolism</keyword>
<dbReference type="EMBL" id="DVMJ01000044">
    <property type="protein sequence ID" value="HIU13430.1"/>
    <property type="molecule type" value="Genomic_DNA"/>
</dbReference>
<evidence type="ECO:0000313" key="7">
    <source>
        <dbReference type="Proteomes" id="UP000824175"/>
    </source>
</evidence>
<dbReference type="PANTHER" id="PTHR31609:SF1">
    <property type="entry name" value="CARBOHYDRATE DEACETYLASE"/>
    <property type="match status" value="1"/>
</dbReference>
<dbReference type="AlphaFoldDB" id="A0A9D1HMJ3"/>
<evidence type="ECO:0000256" key="1">
    <source>
        <dbReference type="ARBA" id="ARBA00001946"/>
    </source>
</evidence>
<dbReference type="InterPro" id="IPR006879">
    <property type="entry name" value="YdjC-like"/>
</dbReference>
<name>A0A9D1HMJ3_9FIRM</name>
<reference evidence="6" key="1">
    <citation type="submission" date="2020-10" db="EMBL/GenBank/DDBJ databases">
        <authorList>
            <person name="Gilroy R."/>
        </authorList>
    </citation>
    <scope>NUCLEOTIDE SEQUENCE</scope>
    <source>
        <strain evidence="6">CHK195-11698</strain>
    </source>
</reference>
<keyword evidence="2" id="KW-0479">Metal-binding</keyword>
<dbReference type="Pfam" id="PF04794">
    <property type="entry name" value="YdjC"/>
    <property type="match status" value="1"/>
</dbReference>
<dbReference type="GO" id="GO:0005975">
    <property type="term" value="P:carbohydrate metabolic process"/>
    <property type="evidence" value="ECO:0007669"/>
    <property type="project" value="InterPro"/>
</dbReference>
<proteinExistence type="predicted"/>
<dbReference type="PANTHER" id="PTHR31609">
    <property type="entry name" value="YDJC DEACETYLASE FAMILY MEMBER"/>
    <property type="match status" value="1"/>
</dbReference>
<gene>
    <name evidence="6" type="ORF">IAD15_05115</name>
</gene>
<reference evidence="6" key="2">
    <citation type="journal article" date="2021" name="PeerJ">
        <title>Extensive microbial diversity within the chicken gut microbiome revealed by metagenomics and culture.</title>
        <authorList>
            <person name="Gilroy R."/>
            <person name="Ravi A."/>
            <person name="Getino M."/>
            <person name="Pursley I."/>
            <person name="Horton D.L."/>
            <person name="Alikhan N.F."/>
            <person name="Baker D."/>
            <person name="Gharbi K."/>
            <person name="Hall N."/>
            <person name="Watson M."/>
            <person name="Adriaenssens E.M."/>
            <person name="Foster-Nyarko E."/>
            <person name="Jarju S."/>
            <person name="Secka A."/>
            <person name="Antonio M."/>
            <person name="Oren A."/>
            <person name="Chaudhuri R.R."/>
            <person name="La Ragione R."/>
            <person name="Hildebrand F."/>
            <person name="Pallen M.J."/>
        </authorList>
    </citation>
    <scope>NUCLEOTIDE SEQUENCE</scope>
    <source>
        <strain evidence="6">CHK195-11698</strain>
    </source>
</reference>
<dbReference type="SUPFAM" id="SSF88713">
    <property type="entry name" value="Glycoside hydrolase/deacetylase"/>
    <property type="match status" value="1"/>
</dbReference>
<sequence length="252" mass="28460">MKLIMNGDDFGITRGVNAAMIDCFSKGYLSSTSMMVNMPAAKEASELMKAYPKLSVGIHLNLTVGKPLTDCPSLVKADGTFNKNMLKDSSMVDVKEMECELRAQMERFIALTGQKPTHINSHHGIEQIRGAEAIVCQLSREYDLPVRRFFTLPSGNHPDVDYVIPEAKMLFDFNSFATPEKVMELFSKEDLESDRIYEYACHPGYVDYEILQISSLTTGRVYDAHVFMSEKIGQWIQDHHIELVGYEALTKK</sequence>
<dbReference type="GO" id="GO:0016787">
    <property type="term" value="F:hydrolase activity"/>
    <property type="evidence" value="ECO:0007669"/>
    <property type="project" value="UniProtKB-KW"/>
</dbReference>
<dbReference type="Gene3D" id="3.20.20.370">
    <property type="entry name" value="Glycoside hydrolase/deacetylase"/>
    <property type="match status" value="1"/>
</dbReference>
<evidence type="ECO:0000256" key="2">
    <source>
        <dbReference type="ARBA" id="ARBA00022723"/>
    </source>
</evidence>
<accession>A0A9D1HMJ3</accession>
<comment type="caution">
    <text evidence="6">The sequence shown here is derived from an EMBL/GenBank/DDBJ whole genome shotgun (WGS) entry which is preliminary data.</text>
</comment>
<dbReference type="InterPro" id="IPR011330">
    <property type="entry name" value="Glyco_hydro/deAcase_b/a-brl"/>
</dbReference>
<evidence type="ECO:0000256" key="5">
    <source>
        <dbReference type="ARBA" id="ARBA00023277"/>
    </source>
</evidence>
<keyword evidence="4" id="KW-0460">Magnesium</keyword>
<comment type="cofactor">
    <cofactor evidence="1">
        <name>Mg(2+)</name>
        <dbReference type="ChEBI" id="CHEBI:18420"/>
    </cofactor>
</comment>
<keyword evidence="3" id="KW-0378">Hydrolase</keyword>
<dbReference type="Proteomes" id="UP000824175">
    <property type="component" value="Unassembled WGS sequence"/>
</dbReference>
<evidence type="ECO:0000256" key="4">
    <source>
        <dbReference type="ARBA" id="ARBA00022842"/>
    </source>
</evidence>